<dbReference type="STRING" id="1229780.BN381_310089"/>
<dbReference type="InterPro" id="IPR018580">
    <property type="entry name" value="Uncharacterised_YfhO"/>
</dbReference>
<name>R4YZU8_9ACTN</name>
<feature type="region of interest" description="Disordered" evidence="1">
    <location>
        <begin position="1"/>
        <end position="33"/>
    </location>
</feature>
<keyword evidence="2" id="KW-0812">Transmembrane</keyword>
<feature type="transmembrane region" description="Helical" evidence="2">
    <location>
        <begin position="178"/>
        <end position="195"/>
    </location>
</feature>
<feature type="transmembrane region" description="Helical" evidence="2">
    <location>
        <begin position="276"/>
        <end position="295"/>
    </location>
</feature>
<feature type="transmembrane region" description="Helical" evidence="2">
    <location>
        <begin position="252"/>
        <end position="270"/>
    </location>
</feature>
<comment type="caution">
    <text evidence="3">The sequence shown here is derived from an EMBL/GenBank/DDBJ whole genome shotgun (WGS) entry which is preliminary data.</text>
</comment>
<dbReference type="HOGENOM" id="CLU_008305_1_0_11"/>
<feature type="transmembrane region" description="Helical" evidence="2">
    <location>
        <begin position="473"/>
        <end position="493"/>
    </location>
</feature>
<accession>R4YZU8</accession>
<dbReference type="PANTHER" id="PTHR38454:SF1">
    <property type="entry name" value="INTEGRAL MEMBRANE PROTEIN"/>
    <property type="match status" value="1"/>
</dbReference>
<feature type="transmembrane region" description="Helical" evidence="2">
    <location>
        <begin position="438"/>
        <end position="461"/>
    </location>
</feature>
<dbReference type="RefSeq" id="WP_012227412.1">
    <property type="nucleotide sequence ID" value="NZ_HG422565.1"/>
</dbReference>
<evidence type="ECO:0000256" key="1">
    <source>
        <dbReference type="SAM" id="MobiDB-lite"/>
    </source>
</evidence>
<keyword evidence="4" id="KW-1185">Reference proteome</keyword>
<sequence>MSDETPVTDDPSTQSPKPSPKPSSEPSSSVWTKIRVGLKPPAEQSIDDATDGWGLAPTRGTPREHLVAAVWFVMVAAVFLAPLFGGKSFSVVGSRQTDVYPWTAQDGPPQVPAQFDSADLSYPWQLQLQAALDEGTLPFWSPDVFSGGAPLYANGTSGQLYPPRLIAAMAPERWAHDLYVAFHLVAGGLVTYLLCREFKRSALAAVIAGTAWMLGSFNLGWVHLEVVTSMLVALPLGPLLVHRMWRRKTMGSVVATAAGFAVMIISGHLLWQLLGWLIALLYAAALGLTSAVRSWRSGDRSDAWGHLWRPPVAFGLGGALSAVVLVPTLVNLTQTPRKAFPVDLLKAFETPAATFTSEFVVGPSFTTMTTGVMNYHLAFVGTVVALLAVVGFFSRRPGSALARTIMIVTAGVATVGWLGRLAYDLVPGMDVFYPYGRLAGWFALGAVLAAALGFDLLVELVQRRWPTAAAGRWAMAAPVAGVSICVLTVAQLVPLGHNLNPPFQPRDDAHWFPDTPLIREARKLQQDAPGAGRLAPIVLDHVKWTEGGPAILRSNHAAAVGLDSTSGYDSTLPLPAAQTLRYLGGMPVKQVLSDPLVGAFVTNLEVGVTNYAALRSQGVTAVVTVPEIDPNDPRLAPLRPYEVAYSGPDGNLLRLGNAAGVISVRDDLKVLNTDAAVFEALPLASSPNAPIFTSAAAVADSDLSEATIASRNDEAAKQGSRTSAKVTDQGINSIVVDVRSAGPAWLLVGANDAPGWTADIDGVSVPIVRANHNHMAVPIDGPGRVEFHYRPPGLLSGLVITLVALALCAGLLVAERARRRLMA</sequence>
<keyword evidence="2" id="KW-0472">Membrane</keyword>
<dbReference type="EMBL" id="CANL01000025">
    <property type="protein sequence ID" value="CCM63993.1"/>
    <property type="molecule type" value="Genomic_DNA"/>
</dbReference>
<organism evidence="3 4">
    <name type="scientific">Candidatus Neomicrothrix parvicella RN1</name>
    <dbReference type="NCBI Taxonomy" id="1229780"/>
    <lineage>
        <taxon>Bacteria</taxon>
        <taxon>Bacillati</taxon>
        <taxon>Actinomycetota</taxon>
        <taxon>Acidimicrobiia</taxon>
        <taxon>Acidimicrobiales</taxon>
        <taxon>Microthrixaceae</taxon>
        <taxon>Candidatus Neomicrothrix</taxon>
    </lineage>
</organism>
<feature type="transmembrane region" description="Helical" evidence="2">
    <location>
        <begin position="66"/>
        <end position="85"/>
    </location>
</feature>
<feature type="transmembrane region" description="Helical" evidence="2">
    <location>
        <begin position="202"/>
        <end position="221"/>
    </location>
</feature>
<dbReference type="Proteomes" id="UP000018291">
    <property type="component" value="Unassembled WGS sequence"/>
</dbReference>
<proteinExistence type="predicted"/>
<dbReference type="PANTHER" id="PTHR38454">
    <property type="entry name" value="INTEGRAL MEMBRANE PROTEIN-RELATED"/>
    <property type="match status" value="1"/>
</dbReference>
<dbReference type="Pfam" id="PF09586">
    <property type="entry name" value="YfhO"/>
    <property type="match status" value="2"/>
</dbReference>
<evidence type="ECO:0000256" key="2">
    <source>
        <dbReference type="SAM" id="Phobius"/>
    </source>
</evidence>
<feature type="transmembrane region" description="Helical" evidence="2">
    <location>
        <begin position="307"/>
        <end position="330"/>
    </location>
</feature>
<feature type="transmembrane region" description="Helical" evidence="2">
    <location>
        <begin position="794"/>
        <end position="814"/>
    </location>
</feature>
<keyword evidence="2" id="KW-1133">Transmembrane helix</keyword>
<protein>
    <recommendedName>
        <fullName evidence="5">YfhO family protein</fullName>
    </recommendedName>
</protein>
<reference evidence="3 4" key="1">
    <citation type="journal article" date="2013" name="ISME J.">
        <title>Metabolic model for the filamentous 'Candidatus Microthrix parvicella' based on genomic and metagenomic analyses.</title>
        <authorList>
            <person name="Jon McIlroy S."/>
            <person name="Kristiansen R."/>
            <person name="Albertsen M."/>
            <person name="Michael Karst S."/>
            <person name="Rossetti S."/>
            <person name="Lund Nielsen J."/>
            <person name="Tandoi V."/>
            <person name="James Seviour R."/>
            <person name="Nielsen P.H."/>
        </authorList>
    </citation>
    <scope>NUCLEOTIDE SEQUENCE [LARGE SCALE GENOMIC DNA]</scope>
    <source>
        <strain evidence="3 4">RN1</strain>
    </source>
</reference>
<evidence type="ECO:0000313" key="4">
    <source>
        <dbReference type="Proteomes" id="UP000018291"/>
    </source>
</evidence>
<evidence type="ECO:0000313" key="3">
    <source>
        <dbReference type="EMBL" id="CCM63993.1"/>
    </source>
</evidence>
<dbReference type="AlphaFoldDB" id="R4YZU8"/>
<feature type="transmembrane region" description="Helical" evidence="2">
    <location>
        <begin position="373"/>
        <end position="393"/>
    </location>
</feature>
<feature type="transmembrane region" description="Helical" evidence="2">
    <location>
        <begin position="400"/>
        <end position="418"/>
    </location>
</feature>
<evidence type="ECO:0008006" key="5">
    <source>
        <dbReference type="Google" id="ProtNLM"/>
    </source>
</evidence>
<gene>
    <name evidence="3" type="ORF">BN381_310089</name>
</gene>